<dbReference type="SUPFAM" id="SSF56796">
    <property type="entry name" value="Dehydroquinate synthase-like"/>
    <property type="match status" value="1"/>
</dbReference>
<dbReference type="OrthoDB" id="339764at2759"/>
<gene>
    <name evidence="4" type="ORF">K431DRAFT_219752</name>
</gene>
<dbReference type="EMBL" id="MU003776">
    <property type="protein sequence ID" value="KAF2723410.1"/>
    <property type="molecule type" value="Genomic_DNA"/>
</dbReference>
<accession>A0A9P4QC05</accession>
<dbReference type="Gene3D" id="1.20.1090.10">
    <property type="entry name" value="Dehydroquinate synthase-like - alpha domain"/>
    <property type="match status" value="1"/>
</dbReference>
<dbReference type="GO" id="GO:0004022">
    <property type="term" value="F:alcohol dehydrogenase (NAD+) activity"/>
    <property type="evidence" value="ECO:0007669"/>
    <property type="project" value="TreeGrafter"/>
</dbReference>
<feature type="domain" description="Fe-containing alcohol dehydrogenase-like C-terminal" evidence="3">
    <location>
        <begin position="222"/>
        <end position="419"/>
    </location>
</feature>
<dbReference type="GO" id="GO:0005739">
    <property type="term" value="C:mitochondrion"/>
    <property type="evidence" value="ECO:0007669"/>
    <property type="project" value="TreeGrafter"/>
</dbReference>
<dbReference type="AlphaFoldDB" id="A0A9P4QC05"/>
<evidence type="ECO:0000259" key="2">
    <source>
        <dbReference type="Pfam" id="PF00465"/>
    </source>
</evidence>
<dbReference type="Proteomes" id="UP000799441">
    <property type="component" value="Unassembled WGS sequence"/>
</dbReference>
<dbReference type="Pfam" id="PF25137">
    <property type="entry name" value="ADH_Fe_C"/>
    <property type="match status" value="1"/>
</dbReference>
<evidence type="ECO:0000256" key="1">
    <source>
        <dbReference type="ARBA" id="ARBA00023002"/>
    </source>
</evidence>
<dbReference type="Pfam" id="PF00465">
    <property type="entry name" value="Fe-ADH"/>
    <property type="match status" value="1"/>
</dbReference>
<reference evidence="4" key="1">
    <citation type="journal article" date="2020" name="Stud. Mycol.">
        <title>101 Dothideomycetes genomes: a test case for predicting lifestyles and emergence of pathogens.</title>
        <authorList>
            <person name="Haridas S."/>
            <person name="Albert R."/>
            <person name="Binder M."/>
            <person name="Bloem J."/>
            <person name="Labutti K."/>
            <person name="Salamov A."/>
            <person name="Andreopoulos B."/>
            <person name="Baker S."/>
            <person name="Barry K."/>
            <person name="Bills G."/>
            <person name="Bluhm B."/>
            <person name="Cannon C."/>
            <person name="Castanera R."/>
            <person name="Culley D."/>
            <person name="Daum C."/>
            <person name="Ezra D."/>
            <person name="Gonzalez J."/>
            <person name="Henrissat B."/>
            <person name="Kuo A."/>
            <person name="Liang C."/>
            <person name="Lipzen A."/>
            <person name="Lutzoni F."/>
            <person name="Magnuson J."/>
            <person name="Mondo S."/>
            <person name="Nolan M."/>
            <person name="Ohm R."/>
            <person name="Pangilinan J."/>
            <person name="Park H.-J."/>
            <person name="Ramirez L."/>
            <person name="Alfaro M."/>
            <person name="Sun H."/>
            <person name="Tritt A."/>
            <person name="Yoshinaga Y."/>
            <person name="Zwiers L.-H."/>
            <person name="Turgeon B."/>
            <person name="Goodwin S."/>
            <person name="Spatafora J."/>
            <person name="Crous P."/>
            <person name="Grigoriev I."/>
        </authorList>
    </citation>
    <scope>NUCLEOTIDE SEQUENCE</scope>
    <source>
        <strain evidence="4">CBS 116435</strain>
    </source>
</reference>
<keyword evidence="1" id="KW-0560">Oxidoreductase</keyword>
<dbReference type="CDD" id="cd08192">
    <property type="entry name" value="MAR-like"/>
    <property type="match status" value="1"/>
</dbReference>
<dbReference type="GO" id="GO:0046872">
    <property type="term" value="F:metal ion binding"/>
    <property type="evidence" value="ECO:0007669"/>
    <property type="project" value="InterPro"/>
</dbReference>
<organism evidence="4 5">
    <name type="scientific">Polychaeton citri CBS 116435</name>
    <dbReference type="NCBI Taxonomy" id="1314669"/>
    <lineage>
        <taxon>Eukaryota</taxon>
        <taxon>Fungi</taxon>
        <taxon>Dikarya</taxon>
        <taxon>Ascomycota</taxon>
        <taxon>Pezizomycotina</taxon>
        <taxon>Dothideomycetes</taxon>
        <taxon>Dothideomycetidae</taxon>
        <taxon>Capnodiales</taxon>
        <taxon>Capnodiaceae</taxon>
        <taxon>Polychaeton</taxon>
    </lineage>
</organism>
<sequence length="429" mass="47094">MSGFTLRPAFPDLDHEQRPYTLVSDGLPYDEACRVHLDGFINARRAYIIVSKSLAAQTDRLQRLERTLGPRHVGSWLGIPAHTPYEALIDIINDMRAKQADCLITVGGGSLADGAQIIAYALANDVHTLNDLTQLGNPFRLQMNEIMTSVGKPNELVIGKAPEIPLIFMPTTLSGAEYSRYGAGTEPVNKLKIMFTHPRFFASLIILDPELASTTPDWVWRSTGVRAIDHCVENIASSNSKPESDKACERGLVRLVRSLLVYAKNPNDLSARLESMMGCNDSMTGLNIGVMAGASHGIGHQLGPLGVGHGQTSCILSPAVEKYNARVNKPQQDKIHRILWDQPDIAAVLTQNGLQRHASDVGDALRAIFNELGMPKTLQEVGVGRDKWEQIAENSLEDHLARMNPIPITRKEQVYEILQMVEGDVAAVQ</sequence>
<dbReference type="InterPro" id="IPR001670">
    <property type="entry name" value="ADH_Fe/GldA"/>
</dbReference>
<dbReference type="InterPro" id="IPR039697">
    <property type="entry name" value="Alcohol_dehydrogenase_Fe"/>
</dbReference>
<evidence type="ECO:0000313" key="4">
    <source>
        <dbReference type="EMBL" id="KAF2723410.1"/>
    </source>
</evidence>
<dbReference type="InterPro" id="IPR056798">
    <property type="entry name" value="ADH_Fe_C"/>
</dbReference>
<comment type="caution">
    <text evidence="4">The sequence shown here is derived from an EMBL/GenBank/DDBJ whole genome shotgun (WGS) entry which is preliminary data.</text>
</comment>
<evidence type="ECO:0000259" key="3">
    <source>
        <dbReference type="Pfam" id="PF25137"/>
    </source>
</evidence>
<keyword evidence="5" id="KW-1185">Reference proteome</keyword>
<proteinExistence type="predicted"/>
<dbReference type="Gene3D" id="3.40.50.1970">
    <property type="match status" value="1"/>
</dbReference>
<dbReference type="PANTHER" id="PTHR11496:SF107">
    <property type="entry name" value="ALCOHOL DEHYDROGENASE, PUTATIVE (AFU_ORTHOLOGUE AFUA_1G06800)-RELATED"/>
    <property type="match status" value="1"/>
</dbReference>
<feature type="domain" description="Alcohol dehydrogenase iron-type/glycerol dehydrogenase GldA" evidence="2">
    <location>
        <begin position="42"/>
        <end position="209"/>
    </location>
</feature>
<dbReference type="PANTHER" id="PTHR11496">
    <property type="entry name" value="ALCOHOL DEHYDROGENASE"/>
    <property type="match status" value="1"/>
</dbReference>
<evidence type="ECO:0000313" key="5">
    <source>
        <dbReference type="Proteomes" id="UP000799441"/>
    </source>
</evidence>
<protein>
    <submittedName>
        <fullName evidence="4">Fe-containing alcohol dehydrogenase</fullName>
    </submittedName>
</protein>
<name>A0A9P4QC05_9PEZI</name>